<evidence type="ECO:0000313" key="1">
    <source>
        <dbReference type="EMBL" id="MDN4833740.1"/>
    </source>
</evidence>
<dbReference type="AlphaFoldDB" id="A0AAW7N5L6"/>
<accession>A0AAW7N5L6</accession>
<comment type="caution">
    <text evidence="1">The sequence shown here is derived from an EMBL/GenBank/DDBJ whole genome shotgun (WGS) entry which is preliminary data.</text>
</comment>
<reference evidence="1" key="1">
    <citation type="submission" date="2023-07" db="EMBL/GenBank/DDBJ databases">
        <title>Complete genome sequence of Ligilactobacillus salivarius SRCM217594 isolated from Gallus gallus domesticus feces.</title>
        <authorList>
            <person name="Yang H.-G."/>
            <person name="Ryu M.-S."/>
            <person name="Ha G.-S."/>
            <person name="Yang H.-J."/>
            <person name="Jeong D.-Y."/>
        </authorList>
    </citation>
    <scope>NUCLEOTIDE SEQUENCE</scope>
    <source>
        <strain evidence="1">SRCM217594</strain>
    </source>
</reference>
<proteinExistence type="predicted"/>
<name>A0AAW7N5L6_9LACO</name>
<protein>
    <recommendedName>
        <fullName evidence="3">Phage protein</fullName>
    </recommendedName>
</protein>
<evidence type="ECO:0008006" key="3">
    <source>
        <dbReference type="Google" id="ProtNLM"/>
    </source>
</evidence>
<sequence length="79" mass="9294">MEINFKTSKEKVEEMYKVGNVIKDENNVLYLITKNIDDRYSIVDLNNNRVFGTYKTLEDLYITIGDKTDELINVEINEI</sequence>
<evidence type="ECO:0000313" key="2">
    <source>
        <dbReference type="Proteomes" id="UP001174888"/>
    </source>
</evidence>
<dbReference type="RefSeq" id="WP_301207282.1">
    <property type="nucleotide sequence ID" value="NZ_JAUIQT010000001.1"/>
</dbReference>
<dbReference type="EMBL" id="JAUIQT010000001">
    <property type="protein sequence ID" value="MDN4833740.1"/>
    <property type="molecule type" value="Genomic_DNA"/>
</dbReference>
<gene>
    <name evidence="1" type="ORF">QYC35_05750</name>
</gene>
<dbReference type="Proteomes" id="UP001174888">
    <property type="component" value="Unassembled WGS sequence"/>
</dbReference>
<organism evidence="1 2">
    <name type="scientific">Ligilactobacillus salivarius</name>
    <dbReference type="NCBI Taxonomy" id="1624"/>
    <lineage>
        <taxon>Bacteria</taxon>
        <taxon>Bacillati</taxon>
        <taxon>Bacillota</taxon>
        <taxon>Bacilli</taxon>
        <taxon>Lactobacillales</taxon>
        <taxon>Lactobacillaceae</taxon>
        <taxon>Ligilactobacillus</taxon>
    </lineage>
</organism>